<evidence type="ECO:0000313" key="6">
    <source>
        <dbReference type="Proteomes" id="UP000198901"/>
    </source>
</evidence>
<accession>A0A1G9SUN1</accession>
<dbReference type="EMBL" id="FNGS01000006">
    <property type="protein sequence ID" value="SDM39140.1"/>
    <property type="molecule type" value="Genomic_DNA"/>
</dbReference>
<organism evidence="5 6">
    <name type="scientific">Siphonobacter aquaeclarae</name>
    <dbReference type="NCBI Taxonomy" id="563176"/>
    <lineage>
        <taxon>Bacteria</taxon>
        <taxon>Pseudomonadati</taxon>
        <taxon>Bacteroidota</taxon>
        <taxon>Cytophagia</taxon>
        <taxon>Cytophagales</taxon>
        <taxon>Cytophagaceae</taxon>
        <taxon>Siphonobacter</taxon>
    </lineage>
</organism>
<keyword evidence="6" id="KW-1185">Reference proteome</keyword>
<sequence length="271" mass="31245">MNYQLFPVSPELRPWIRYFWSYDGFGDGRLHIRSFADPYPRLIFQDTREYAPVVDQARGVMPVAYLSGMDTRPTSAYWNRQFSHFGVSFYPHALPVFFGISATELVNEMPALSDVDRRGMTSRLADARNHRERVTLLSRYFLERIQTPDAVIQEVFDRNTLVLEGLKGIAASHRLSLRQVQRRFKDQVGVSVRTYLKLQRFEQVLQQLSGARFGDLTRIAFEAGYADQPHFNREFAAFSGLTPYQFLREQTMGSESASFIYAGDDVVSIQV</sequence>
<keyword evidence="1" id="KW-0805">Transcription regulation</keyword>
<gene>
    <name evidence="5" type="ORF">SAMN04488090_3303</name>
</gene>
<dbReference type="PROSITE" id="PS01124">
    <property type="entry name" value="HTH_ARAC_FAMILY_2"/>
    <property type="match status" value="1"/>
</dbReference>
<dbReference type="GO" id="GO:0003700">
    <property type="term" value="F:DNA-binding transcription factor activity"/>
    <property type="evidence" value="ECO:0007669"/>
    <property type="project" value="InterPro"/>
</dbReference>
<evidence type="ECO:0000256" key="2">
    <source>
        <dbReference type="ARBA" id="ARBA00023125"/>
    </source>
</evidence>
<protein>
    <submittedName>
        <fullName evidence="5">Helix-turn-helix domain-containing protein</fullName>
    </submittedName>
</protein>
<dbReference type="InterPro" id="IPR050204">
    <property type="entry name" value="AraC_XylS_family_regulators"/>
</dbReference>
<dbReference type="PANTHER" id="PTHR46796">
    <property type="entry name" value="HTH-TYPE TRANSCRIPTIONAL ACTIVATOR RHAS-RELATED"/>
    <property type="match status" value="1"/>
</dbReference>
<evidence type="ECO:0000313" key="5">
    <source>
        <dbReference type="EMBL" id="SDM39140.1"/>
    </source>
</evidence>
<dbReference type="PANTHER" id="PTHR46796:SF13">
    <property type="entry name" value="HTH-TYPE TRANSCRIPTIONAL ACTIVATOR RHAS"/>
    <property type="match status" value="1"/>
</dbReference>
<proteinExistence type="predicted"/>
<dbReference type="SUPFAM" id="SSF46689">
    <property type="entry name" value="Homeodomain-like"/>
    <property type="match status" value="1"/>
</dbReference>
<dbReference type="InterPro" id="IPR046532">
    <property type="entry name" value="DUF6597"/>
</dbReference>
<reference evidence="5 6" key="1">
    <citation type="submission" date="2016-10" db="EMBL/GenBank/DDBJ databases">
        <authorList>
            <person name="de Groot N.N."/>
        </authorList>
    </citation>
    <scope>NUCLEOTIDE SEQUENCE [LARGE SCALE GENOMIC DNA]</scope>
    <source>
        <strain evidence="5 6">DSM 21668</strain>
    </source>
</reference>
<keyword evidence="3" id="KW-0804">Transcription</keyword>
<name>A0A1G9SUN1_9BACT</name>
<dbReference type="Proteomes" id="UP000198901">
    <property type="component" value="Unassembled WGS sequence"/>
</dbReference>
<keyword evidence="2" id="KW-0238">DNA-binding</keyword>
<dbReference type="InterPro" id="IPR009057">
    <property type="entry name" value="Homeodomain-like_sf"/>
</dbReference>
<evidence type="ECO:0000256" key="3">
    <source>
        <dbReference type="ARBA" id="ARBA00023163"/>
    </source>
</evidence>
<dbReference type="Gene3D" id="1.10.10.60">
    <property type="entry name" value="Homeodomain-like"/>
    <property type="match status" value="1"/>
</dbReference>
<dbReference type="Pfam" id="PF20240">
    <property type="entry name" value="DUF6597"/>
    <property type="match status" value="1"/>
</dbReference>
<dbReference type="InterPro" id="IPR018060">
    <property type="entry name" value="HTH_AraC"/>
</dbReference>
<dbReference type="GO" id="GO:0043565">
    <property type="term" value="F:sequence-specific DNA binding"/>
    <property type="evidence" value="ECO:0007669"/>
    <property type="project" value="InterPro"/>
</dbReference>
<dbReference type="SMART" id="SM00342">
    <property type="entry name" value="HTH_ARAC"/>
    <property type="match status" value="1"/>
</dbReference>
<dbReference type="Pfam" id="PF12833">
    <property type="entry name" value="HTH_18"/>
    <property type="match status" value="1"/>
</dbReference>
<dbReference type="AlphaFoldDB" id="A0A1G9SUN1"/>
<feature type="domain" description="HTH araC/xylS-type" evidence="4">
    <location>
        <begin position="146"/>
        <end position="249"/>
    </location>
</feature>
<dbReference type="STRING" id="563176.SAMN04488090_3303"/>
<evidence type="ECO:0000256" key="1">
    <source>
        <dbReference type="ARBA" id="ARBA00023015"/>
    </source>
</evidence>
<evidence type="ECO:0000259" key="4">
    <source>
        <dbReference type="PROSITE" id="PS01124"/>
    </source>
</evidence>